<name>A0A1G2CK70_9BACT</name>
<reference evidence="2 3" key="1">
    <citation type="journal article" date="2016" name="Nat. Commun.">
        <title>Thousands of microbial genomes shed light on interconnected biogeochemical processes in an aquifer system.</title>
        <authorList>
            <person name="Anantharaman K."/>
            <person name="Brown C.T."/>
            <person name="Hug L.A."/>
            <person name="Sharon I."/>
            <person name="Castelle C.J."/>
            <person name="Probst A.J."/>
            <person name="Thomas B.C."/>
            <person name="Singh A."/>
            <person name="Wilkins M.J."/>
            <person name="Karaoz U."/>
            <person name="Brodie E.L."/>
            <person name="Williams K.H."/>
            <person name="Hubbard S.S."/>
            <person name="Banfield J.F."/>
        </authorList>
    </citation>
    <scope>NUCLEOTIDE SEQUENCE [LARGE SCALE GENOMIC DNA]</scope>
</reference>
<accession>A0A1G2CK70</accession>
<dbReference type="STRING" id="1798652.A3A43_01750"/>
<dbReference type="AlphaFoldDB" id="A0A1G2CK70"/>
<dbReference type="EMBL" id="MHLC01000007">
    <property type="protein sequence ID" value="OGZ01612.1"/>
    <property type="molecule type" value="Genomic_DNA"/>
</dbReference>
<sequence>MAKAVMRRGTAAFAKRGTTVLELVTILAVATILAGIVVLNLTNRKRVSELSTTTVQIVALLREAQSRSMSQASGASWGVHFENATTSAPAYALFAASYSPSTRTGYYRLSPFVGYAASSIPPGASKDVIFSQLTGTAASTTISLYLRSTPDVSSTIRIASSGAVTY</sequence>
<dbReference type="InterPro" id="IPR045584">
    <property type="entry name" value="Pilin-like"/>
</dbReference>
<evidence type="ECO:0000313" key="3">
    <source>
        <dbReference type="Proteomes" id="UP000178495"/>
    </source>
</evidence>
<evidence type="ECO:0000256" key="1">
    <source>
        <dbReference type="SAM" id="Phobius"/>
    </source>
</evidence>
<keyword evidence="1" id="KW-1133">Transmembrane helix</keyword>
<keyword evidence="1" id="KW-0812">Transmembrane</keyword>
<dbReference type="SUPFAM" id="SSF54523">
    <property type="entry name" value="Pili subunits"/>
    <property type="match status" value="1"/>
</dbReference>
<gene>
    <name evidence="2" type="ORF">A3A43_01750</name>
</gene>
<evidence type="ECO:0008006" key="4">
    <source>
        <dbReference type="Google" id="ProtNLM"/>
    </source>
</evidence>
<organism evidence="2 3">
    <name type="scientific">Candidatus Liptonbacteria bacterium RIFCSPLOWO2_01_FULL_56_20</name>
    <dbReference type="NCBI Taxonomy" id="1798652"/>
    <lineage>
        <taxon>Bacteria</taxon>
        <taxon>Candidatus Liptoniibacteriota</taxon>
    </lineage>
</organism>
<comment type="caution">
    <text evidence="2">The sequence shown here is derived from an EMBL/GenBank/DDBJ whole genome shotgun (WGS) entry which is preliminary data.</text>
</comment>
<keyword evidence="1" id="KW-0472">Membrane</keyword>
<protein>
    <recommendedName>
        <fullName evidence="4">General secretion pathway GspH domain-containing protein</fullName>
    </recommendedName>
</protein>
<proteinExistence type="predicted"/>
<dbReference type="Proteomes" id="UP000178495">
    <property type="component" value="Unassembled WGS sequence"/>
</dbReference>
<evidence type="ECO:0000313" key="2">
    <source>
        <dbReference type="EMBL" id="OGZ01612.1"/>
    </source>
</evidence>
<feature type="transmembrane region" description="Helical" evidence="1">
    <location>
        <begin position="20"/>
        <end position="41"/>
    </location>
</feature>